<proteinExistence type="predicted"/>
<dbReference type="NCBIfam" id="TIGR01200">
    <property type="entry name" value="GLPGLI"/>
    <property type="match status" value="1"/>
</dbReference>
<reference evidence="3" key="1">
    <citation type="journal article" date="2019" name="Int. J. Syst. Evol. Microbiol.">
        <title>The Global Catalogue of Microorganisms (GCM) 10K type strain sequencing project: providing services to taxonomists for standard genome sequencing and annotation.</title>
        <authorList>
            <consortium name="The Broad Institute Genomics Platform"/>
            <consortium name="The Broad Institute Genome Sequencing Center for Infectious Disease"/>
            <person name="Wu L."/>
            <person name="Ma J."/>
        </authorList>
    </citation>
    <scope>NUCLEOTIDE SEQUENCE [LARGE SCALE GENOMIC DNA]</scope>
    <source>
        <strain evidence="3">CCUG 56752</strain>
    </source>
</reference>
<dbReference type="Pfam" id="PF09697">
    <property type="entry name" value="Porph_ging"/>
    <property type="match status" value="1"/>
</dbReference>
<evidence type="ECO:0000256" key="1">
    <source>
        <dbReference type="SAM" id="SignalP"/>
    </source>
</evidence>
<feature type="chain" id="PRO_5046793439" evidence="1">
    <location>
        <begin position="20"/>
        <end position="274"/>
    </location>
</feature>
<sequence>MKYSFPFLIFNLLFLCSQAQELTDKFKYKVTYELTWQIDSTDVESVQSESMLLFTGGASSRFSSEGKHIGDSIQSVYSQRERTPQSYSEMRSKMPKTEFEYYIIKGLASREIRYREKIIKDYYEYIEDFSNLEWYILSETKEIAGFAVQKVKTNYAGRHYTAWFTTEIPISDGPYKFNGLPGLIVEIADEKEFYVFELTGFKSLKEPIFNTQTNEEYLETDKSSFLEIKEEYNANPIGAMEQTGISFQFKPGQKEKLMKEHRGELKKKNNPIEL</sequence>
<organism evidence="2 3">
    <name type="scientific">Psychroflexus salinarum</name>
    <dbReference type="NCBI Taxonomy" id="546024"/>
    <lineage>
        <taxon>Bacteria</taxon>
        <taxon>Pseudomonadati</taxon>
        <taxon>Bacteroidota</taxon>
        <taxon>Flavobacteriia</taxon>
        <taxon>Flavobacteriales</taxon>
        <taxon>Flavobacteriaceae</taxon>
        <taxon>Psychroflexus</taxon>
    </lineage>
</organism>
<feature type="signal peptide" evidence="1">
    <location>
        <begin position="1"/>
        <end position="19"/>
    </location>
</feature>
<keyword evidence="1" id="KW-0732">Signal</keyword>
<keyword evidence="3" id="KW-1185">Reference proteome</keyword>
<protein>
    <submittedName>
        <fullName evidence="2">GLPGLI family protein</fullName>
    </submittedName>
</protein>
<dbReference type="Proteomes" id="UP001597049">
    <property type="component" value="Unassembled WGS sequence"/>
</dbReference>
<name>A0ABW3GVG3_9FLAO</name>
<gene>
    <name evidence="2" type="ORF">ACFQ0R_07265</name>
</gene>
<dbReference type="RefSeq" id="WP_379657720.1">
    <property type="nucleotide sequence ID" value="NZ_JBHTIV010000007.1"/>
</dbReference>
<dbReference type="InterPro" id="IPR005901">
    <property type="entry name" value="GLPGLI"/>
</dbReference>
<dbReference type="EMBL" id="JBHTIV010000007">
    <property type="protein sequence ID" value="MFD0932397.1"/>
    <property type="molecule type" value="Genomic_DNA"/>
</dbReference>
<comment type="caution">
    <text evidence="2">The sequence shown here is derived from an EMBL/GenBank/DDBJ whole genome shotgun (WGS) entry which is preliminary data.</text>
</comment>
<accession>A0ABW3GVG3</accession>
<evidence type="ECO:0000313" key="3">
    <source>
        <dbReference type="Proteomes" id="UP001597049"/>
    </source>
</evidence>
<evidence type="ECO:0000313" key="2">
    <source>
        <dbReference type="EMBL" id="MFD0932397.1"/>
    </source>
</evidence>